<keyword evidence="6 10" id="KW-1133">Transmembrane helix</keyword>
<evidence type="ECO:0000256" key="4">
    <source>
        <dbReference type="ARBA" id="ARBA00022737"/>
    </source>
</evidence>
<evidence type="ECO:0000259" key="11">
    <source>
        <dbReference type="PROSITE" id="PS50004"/>
    </source>
</evidence>
<feature type="region of interest" description="Disordered" evidence="9">
    <location>
        <begin position="1033"/>
        <end position="1053"/>
    </location>
</feature>
<feature type="compositionally biased region" description="Low complexity" evidence="9">
    <location>
        <begin position="129"/>
        <end position="149"/>
    </location>
</feature>
<dbReference type="InterPro" id="IPR035892">
    <property type="entry name" value="C2_domain_sf"/>
</dbReference>
<keyword evidence="8" id="KW-0175">Coiled coil</keyword>
<feature type="coiled-coil region" evidence="8">
    <location>
        <begin position="1144"/>
        <end position="1178"/>
    </location>
</feature>
<dbReference type="Proteomes" id="UP001318860">
    <property type="component" value="Unassembled WGS sequence"/>
</dbReference>
<dbReference type="CDD" id="cd04022">
    <property type="entry name" value="C2A_MCTP_PRT_plant"/>
    <property type="match status" value="1"/>
</dbReference>
<feature type="compositionally biased region" description="Polar residues" evidence="9">
    <location>
        <begin position="189"/>
        <end position="206"/>
    </location>
</feature>
<keyword evidence="5" id="KW-0106">Calcium</keyword>
<organism evidence="12 13">
    <name type="scientific">Rehmannia glutinosa</name>
    <name type="common">Chinese foxglove</name>
    <dbReference type="NCBI Taxonomy" id="99300"/>
    <lineage>
        <taxon>Eukaryota</taxon>
        <taxon>Viridiplantae</taxon>
        <taxon>Streptophyta</taxon>
        <taxon>Embryophyta</taxon>
        <taxon>Tracheophyta</taxon>
        <taxon>Spermatophyta</taxon>
        <taxon>Magnoliopsida</taxon>
        <taxon>eudicotyledons</taxon>
        <taxon>Gunneridae</taxon>
        <taxon>Pentapetalae</taxon>
        <taxon>asterids</taxon>
        <taxon>lamiids</taxon>
        <taxon>Lamiales</taxon>
        <taxon>Orobanchaceae</taxon>
        <taxon>Rehmannieae</taxon>
        <taxon>Rehmannia</taxon>
    </lineage>
</organism>
<evidence type="ECO:0000256" key="3">
    <source>
        <dbReference type="ARBA" id="ARBA00022692"/>
    </source>
</evidence>
<evidence type="ECO:0000256" key="7">
    <source>
        <dbReference type="ARBA" id="ARBA00023136"/>
    </source>
</evidence>
<feature type="domain" description="C2" evidence="11">
    <location>
        <begin position="1"/>
        <end position="105"/>
    </location>
</feature>
<comment type="subcellular location">
    <subcellularLocation>
        <location evidence="1">Membrane</location>
        <topology evidence="1">Multi-pass membrane protein</topology>
    </subcellularLocation>
</comment>
<feature type="domain" description="C2" evidence="11">
    <location>
        <begin position="600"/>
        <end position="732"/>
    </location>
</feature>
<comment type="caution">
    <text evidence="12">The sequence shown here is derived from an EMBL/GenBank/DDBJ whole genome shotgun (WGS) entry which is preliminary data.</text>
</comment>
<keyword evidence="13" id="KW-1185">Reference proteome</keyword>
<feature type="domain" description="C2" evidence="11">
    <location>
        <begin position="289"/>
        <end position="410"/>
    </location>
</feature>
<dbReference type="InterPro" id="IPR047259">
    <property type="entry name" value="QUIRKY-like"/>
</dbReference>
<dbReference type="Pfam" id="PF08372">
    <property type="entry name" value="PRT_C"/>
    <property type="match status" value="1"/>
</dbReference>
<proteinExistence type="inferred from homology"/>
<dbReference type="InterPro" id="IPR047257">
    <property type="entry name" value="C2B_MCTP_PRT_plant"/>
</dbReference>
<protein>
    <recommendedName>
        <fullName evidence="11">C2 domain-containing protein</fullName>
    </recommendedName>
</protein>
<dbReference type="InterPro" id="IPR047258">
    <property type="entry name" value="C2C_MCTP_PRT_plant"/>
</dbReference>
<feature type="region of interest" description="Disordered" evidence="9">
    <location>
        <begin position="129"/>
        <end position="211"/>
    </location>
</feature>
<evidence type="ECO:0000256" key="2">
    <source>
        <dbReference type="ARBA" id="ARBA00007923"/>
    </source>
</evidence>
<evidence type="ECO:0000313" key="13">
    <source>
        <dbReference type="Proteomes" id="UP001318860"/>
    </source>
</evidence>
<dbReference type="CDD" id="cd08378">
    <property type="entry name" value="C2B_MCTP_PRT_plant"/>
    <property type="match status" value="1"/>
</dbReference>
<accession>A0ABR0WAN5</accession>
<evidence type="ECO:0000256" key="5">
    <source>
        <dbReference type="ARBA" id="ARBA00022837"/>
    </source>
</evidence>
<evidence type="ECO:0000256" key="1">
    <source>
        <dbReference type="ARBA" id="ARBA00004141"/>
    </source>
</evidence>
<evidence type="ECO:0000313" key="12">
    <source>
        <dbReference type="EMBL" id="KAK6143134.1"/>
    </source>
</evidence>
<dbReference type="SMART" id="SM00239">
    <property type="entry name" value="C2"/>
    <property type="match status" value="4"/>
</dbReference>
<evidence type="ECO:0000256" key="10">
    <source>
        <dbReference type="SAM" id="Phobius"/>
    </source>
</evidence>
<keyword evidence="4" id="KW-0677">Repeat</keyword>
<evidence type="ECO:0000256" key="6">
    <source>
        <dbReference type="ARBA" id="ARBA00022989"/>
    </source>
</evidence>
<dbReference type="CDD" id="cd04019">
    <property type="entry name" value="C2C_MCTP_PRT_plant"/>
    <property type="match status" value="1"/>
</dbReference>
<feature type="compositionally biased region" description="Low complexity" evidence="9">
    <location>
        <begin position="1039"/>
        <end position="1048"/>
    </location>
</feature>
<evidence type="ECO:0000256" key="8">
    <source>
        <dbReference type="SAM" id="Coils"/>
    </source>
</evidence>
<feature type="transmembrane region" description="Helical" evidence="10">
    <location>
        <begin position="973"/>
        <end position="1002"/>
    </location>
</feature>
<sequence>MKLVVQVIDAHDLMPKDGAGSASPYVEVDFDNQLSRTKTIPKNLNPIWNQKLLFDFDITRNYHHQCIEVSVYNERKPIPGRNFLGRVSISCSNLVRQGDEVYQRFQLENKSLFSFVKGEIGLKIYISPESKPQSQPASAQAPPLHSSPSKLTISDPTNITNTLHAPIANSSIPPIEDIGNSALPLIEPHSNQTETNSSSNIPNQEPKSVVEETTEIRSETTHHIHKHQMAQQPGFITLRKRTEGVESTMQHQVNLQAHPSQDEDFEVKESNPQLGEQWLSGGAYGGRGWMGGERMASTLDLVEQMYYLYVRVVKAKDLPPSSITASCDPYVEVKLGNYKGRTRHFERKTNPEWNQVFAFSKERIQSSILEVYVKDKEMVGRDDYLGRVIFDLNEIPTRVPPDSPLAPQWYRLEDRRGDGKVRGEIMVAVWMGTQADEAFTDSWHADAAFVYGEGVFNVRSKVYVSPKLWYLRVNVIEAQDIIPNDRSRIPEVFVKVQVGNQVLRTMISPTRTANPIAIQEQLVLTVEDQVHPSKDEVLGRINLPLTAFEKRLDHRPVHSRWFNLEKFGFGVLEADRRKELKFSSRIHLRVCLEGGYHVLDESTLYISDQRPTAKQLWKPPVGILEVGILSAQGLLPMKMKDGRGSTDAYCVAKYGQKWIRTRTILDNFSPKWNEQYTWEVYDPCTVITLGVFDNCHLGTEKPGSSSARDSRIGKVRIRLSTLEAHRIYTHSYPLLVLHPSGLKKMGELQLAVRFTTLSLAHMIYIYGHPLLPKMHYLHPFTVNQIDNLRYQAMNIVATRLGRAEPPLRKEVVEYMLDVDSHMWSMRRSKANFFRIMSLLSGMISVNRWFGDVCNWKNPITSVLVHVLFLILIWYPELILPTLFLYAFLIGLWNYRFRPRNPPHMDTRLSWAEAVHPDELDEEFDTFPTSRQQDVADRLRSVAGRIQTVVGDIATQGERFQSLLSWRDPRATSLFIVFCLCAAVVIYVTPIRVVILVAGLYVLRHPRFRSKLPSVPSNFFKRLTARTDSMLKTEGHKKASSLARASSSHHSGEAVMGLPGPDPDLLIPPDHRPSRIFWPSCRIPAAAMLLLLLGEDLLTPSSPLPRGFADPTLIREFEALKKENKRLKAREPKLLDTIREHKVKFLGLERSVTNSESKIKELDEENANLKAKLKDAQVQAWAEGFQIGRHDFLKSDEGRALINRAREKVKKCFLSSEEFIDVLSAGFMQQYEFAFDQAELQLQEKAIQQTLDRDGPRALMKDLEGFIFYKVANEVNLSSDEAFINSLNDQTWLTNL</sequence>
<gene>
    <name evidence="12" type="ORF">DH2020_023482</name>
</gene>
<dbReference type="SUPFAM" id="SSF49562">
    <property type="entry name" value="C2 domain (Calcium/lipid-binding domain, CaLB)"/>
    <property type="match status" value="4"/>
</dbReference>
<dbReference type="InterPro" id="IPR000008">
    <property type="entry name" value="C2_dom"/>
</dbReference>
<feature type="transmembrane region" description="Helical" evidence="10">
    <location>
        <begin position="862"/>
        <end position="894"/>
    </location>
</feature>
<dbReference type="InterPro" id="IPR047255">
    <property type="entry name" value="C2D_MCTP_PRT_plant"/>
</dbReference>
<evidence type="ECO:0000256" key="9">
    <source>
        <dbReference type="SAM" id="MobiDB-lite"/>
    </source>
</evidence>
<dbReference type="Gene3D" id="2.60.40.150">
    <property type="entry name" value="C2 domain"/>
    <property type="match status" value="4"/>
</dbReference>
<keyword evidence="7 10" id="KW-0472">Membrane</keyword>
<name>A0ABR0WAN5_REHGL</name>
<dbReference type="PANTHER" id="PTHR31425:SF24">
    <property type="entry name" value="MULTIPLE C2 DOMAIN AND TRANSMEMBRANE REGION PROTEIN 2"/>
    <property type="match status" value="1"/>
</dbReference>
<keyword evidence="3 10" id="KW-0812">Transmembrane</keyword>
<feature type="compositionally biased region" description="Polar residues" evidence="9">
    <location>
        <begin position="150"/>
        <end position="172"/>
    </location>
</feature>
<dbReference type="InterPro" id="IPR013583">
    <property type="entry name" value="MCTP_C"/>
</dbReference>
<reference evidence="12 13" key="1">
    <citation type="journal article" date="2021" name="Comput. Struct. Biotechnol. J.">
        <title>De novo genome assembly of the potent medicinal plant Rehmannia glutinosa using nanopore technology.</title>
        <authorList>
            <person name="Ma L."/>
            <person name="Dong C."/>
            <person name="Song C."/>
            <person name="Wang X."/>
            <person name="Zheng X."/>
            <person name="Niu Y."/>
            <person name="Chen S."/>
            <person name="Feng W."/>
        </authorList>
    </citation>
    <scope>NUCLEOTIDE SEQUENCE [LARGE SCALE GENOMIC DNA]</scope>
    <source>
        <strain evidence="12">DH-2019</strain>
    </source>
</reference>
<dbReference type="CDD" id="cd08379">
    <property type="entry name" value="C2D_MCTP_PRT_plant"/>
    <property type="match status" value="1"/>
</dbReference>
<dbReference type="EMBL" id="JABTTQ020000013">
    <property type="protein sequence ID" value="KAK6143134.1"/>
    <property type="molecule type" value="Genomic_DNA"/>
</dbReference>
<comment type="similarity">
    <text evidence="2">Belongs to the MCTP family.</text>
</comment>
<dbReference type="PROSITE" id="PS50004">
    <property type="entry name" value="C2"/>
    <property type="match status" value="3"/>
</dbReference>
<dbReference type="Pfam" id="PF00168">
    <property type="entry name" value="C2"/>
    <property type="match status" value="4"/>
</dbReference>
<dbReference type="PANTHER" id="PTHR31425">
    <property type="entry name" value="PHOSPHORIBOSYLANTHRANILATE TRANSFERASE ISOFORM 1"/>
    <property type="match status" value="1"/>
</dbReference>